<dbReference type="InterPro" id="IPR023780">
    <property type="entry name" value="Chromo_domain"/>
</dbReference>
<dbReference type="InterPro" id="IPR051219">
    <property type="entry name" value="Heterochromatin_chromo-domain"/>
</dbReference>
<gene>
    <name evidence="5" type="ORF">IE077_000830</name>
</gene>
<accession>A0ABQ7J6G1</accession>
<dbReference type="Proteomes" id="UP000823046">
    <property type="component" value="Unassembled WGS sequence"/>
</dbReference>
<dbReference type="Gene3D" id="2.40.50.40">
    <property type="match status" value="1"/>
</dbReference>
<dbReference type="PROSITE" id="PS50013">
    <property type="entry name" value="CHROMO_2"/>
    <property type="match status" value="1"/>
</dbReference>
<dbReference type="InterPro" id="IPR016197">
    <property type="entry name" value="Chromo-like_dom_sf"/>
</dbReference>
<comment type="subcellular location">
    <subcellularLocation>
        <location evidence="1">Nucleus</location>
    </subcellularLocation>
</comment>
<dbReference type="InterPro" id="IPR000953">
    <property type="entry name" value="Chromo/chromo_shadow_dom"/>
</dbReference>
<keyword evidence="6" id="KW-1185">Reference proteome</keyword>
<dbReference type="Pfam" id="PF00385">
    <property type="entry name" value="Chromo"/>
    <property type="match status" value="1"/>
</dbReference>
<evidence type="ECO:0000256" key="2">
    <source>
        <dbReference type="ARBA" id="ARBA00023242"/>
    </source>
</evidence>
<dbReference type="EMBL" id="JADAQX010000693">
    <property type="protein sequence ID" value="KAF8819563.1"/>
    <property type="molecule type" value="Genomic_DNA"/>
</dbReference>
<evidence type="ECO:0000256" key="1">
    <source>
        <dbReference type="ARBA" id="ARBA00004123"/>
    </source>
</evidence>
<dbReference type="SUPFAM" id="SSF54160">
    <property type="entry name" value="Chromo domain-like"/>
    <property type="match status" value="1"/>
</dbReference>
<feature type="domain" description="Chromo" evidence="4">
    <location>
        <begin position="241"/>
        <end position="300"/>
    </location>
</feature>
<comment type="caution">
    <text evidence="5">The sequence shown here is derived from an EMBL/GenBank/DDBJ whole genome shotgun (WGS) entry which is preliminary data.</text>
</comment>
<feature type="region of interest" description="Disordered" evidence="3">
    <location>
        <begin position="295"/>
        <end position="317"/>
    </location>
</feature>
<keyword evidence="2" id="KW-0539">Nucleus</keyword>
<organism evidence="5 6">
    <name type="scientific">Cardiosporidium cionae</name>
    <dbReference type="NCBI Taxonomy" id="476202"/>
    <lineage>
        <taxon>Eukaryota</taxon>
        <taxon>Sar</taxon>
        <taxon>Alveolata</taxon>
        <taxon>Apicomplexa</taxon>
        <taxon>Aconoidasida</taxon>
        <taxon>Nephromycida</taxon>
        <taxon>Cardiosporidium</taxon>
    </lineage>
</organism>
<dbReference type="SMART" id="SM00298">
    <property type="entry name" value="CHROMO"/>
    <property type="match status" value="1"/>
</dbReference>
<evidence type="ECO:0000256" key="3">
    <source>
        <dbReference type="SAM" id="MobiDB-lite"/>
    </source>
</evidence>
<name>A0ABQ7J6G1_9APIC</name>
<dbReference type="PANTHER" id="PTHR22812">
    <property type="entry name" value="CHROMOBOX PROTEIN"/>
    <property type="match status" value="1"/>
</dbReference>
<dbReference type="CDD" id="cd00024">
    <property type="entry name" value="CD_CSD"/>
    <property type="match status" value="1"/>
</dbReference>
<evidence type="ECO:0000259" key="4">
    <source>
        <dbReference type="PROSITE" id="PS50013"/>
    </source>
</evidence>
<reference evidence="5 6" key="1">
    <citation type="journal article" date="2020" name="bioRxiv">
        <title>Metabolic contributions of an alphaproteobacterial endosymbiont in the apicomplexan Cardiosporidium cionae.</title>
        <authorList>
            <person name="Hunter E.S."/>
            <person name="Paight C.J."/>
            <person name="Lane C.E."/>
        </authorList>
    </citation>
    <scope>NUCLEOTIDE SEQUENCE [LARGE SCALE GENOMIC DNA]</scope>
    <source>
        <strain evidence="5">ESH_2018</strain>
    </source>
</reference>
<feature type="region of interest" description="Disordered" evidence="3">
    <location>
        <begin position="154"/>
        <end position="197"/>
    </location>
</feature>
<protein>
    <recommendedName>
        <fullName evidence="4">Chromo domain-containing protein</fullName>
    </recommendedName>
</protein>
<evidence type="ECO:0000313" key="6">
    <source>
        <dbReference type="Proteomes" id="UP000823046"/>
    </source>
</evidence>
<sequence length="317" mass="36092">MSKKMAIQAHEDMASNPVIFFKYASHDSCCVSHSAFKWKHKFWWNPLLFDSTQHKDILFYLSSELSCLVGYPCLSAGDAISALHQFVILSDASLDQQDFATDPCIDCSKDHRLFTLFRRSLLRWKDVTTGKRVDRSKDYDALKNSVMKIASSTFHKKKPRVSQQKSIPSLPKLQLTQNPVPPVSKPKTKKKARPLSPQKSIGEVEKMNQDVQLSHALSTEQNNIFSSPNSNATEENEETIFAVEKIIDFRFRAGRDEYLILWEGYSLSDATWEPTENINVDAVLAVQMKGAREAAKRKSRKFKKTENKESGAFESFS</sequence>
<evidence type="ECO:0000313" key="5">
    <source>
        <dbReference type="EMBL" id="KAF8819563.1"/>
    </source>
</evidence>
<proteinExistence type="predicted"/>